<keyword evidence="3" id="KW-1185">Reference proteome</keyword>
<reference evidence="2 3" key="1">
    <citation type="submission" date="2018-07" db="EMBL/GenBank/DDBJ databases">
        <title>Arthrobacter sp. nov., isolated from raw cow's milk with high bacterial count.</title>
        <authorList>
            <person name="Hahne J."/>
            <person name="Isele D."/>
            <person name="Lipski A."/>
        </authorList>
    </citation>
    <scope>NUCLEOTIDE SEQUENCE [LARGE SCALE GENOMIC DNA]</scope>
    <source>
        <strain evidence="2 3">JZ R-35</strain>
    </source>
</reference>
<comment type="caution">
    <text evidence="2">The sequence shown here is derived from an EMBL/GenBank/DDBJ whole genome shotgun (WGS) entry which is preliminary data.</text>
</comment>
<feature type="compositionally biased region" description="Polar residues" evidence="1">
    <location>
        <begin position="10"/>
        <end position="19"/>
    </location>
</feature>
<evidence type="ECO:0000313" key="3">
    <source>
        <dbReference type="Proteomes" id="UP000265419"/>
    </source>
</evidence>
<evidence type="ECO:0000313" key="2">
    <source>
        <dbReference type="EMBL" id="RII41876.1"/>
    </source>
</evidence>
<proteinExistence type="predicted"/>
<feature type="region of interest" description="Disordered" evidence="1">
    <location>
        <begin position="1"/>
        <end position="72"/>
    </location>
</feature>
<dbReference type="AlphaFoldDB" id="A0A399JHE4"/>
<gene>
    <name evidence="2" type="ORF">DWB68_10135</name>
</gene>
<organism evidence="2 3">
    <name type="scientific">Galactobacter valiniphilus</name>
    <dbReference type="NCBI Taxonomy" id="2676122"/>
    <lineage>
        <taxon>Bacteria</taxon>
        <taxon>Bacillati</taxon>
        <taxon>Actinomycetota</taxon>
        <taxon>Actinomycetes</taxon>
        <taxon>Micrococcales</taxon>
        <taxon>Micrococcaceae</taxon>
        <taxon>Galactobacter</taxon>
    </lineage>
</organism>
<protein>
    <submittedName>
        <fullName evidence="2">Uncharacterized protein</fullName>
    </submittedName>
</protein>
<name>A0A399JHE4_9MICC</name>
<evidence type="ECO:0000256" key="1">
    <source>
        <dbReference type="SAM" id="MobiDB-lite"/>
    </source>
</evidence>
<accession>A0A399JHE4</accession>
<dbReference type="RefSeq" id="WP_119425026.1">
    <property type="nucleotide sequence ID" value="NZ_QQXK01000019.1"/>
</dbReference>
<sequence length="72" mass="7801">MATAPKATDTKSAANTSAPETAPAAKVRARDPRRLIHVYDPETGAKNPDLVPETWLDNFPNLRETPSTKEGN</sequence>
<dbReference type="Proteomes" id="UP000265419">
    <property type="component" value="Unassembled WGS sequence"/>
</dbReference>
<dbReference type="EMBL" id="QQXK01000019">
    <property type="protein sequence ID" value="RII41876.1"/>
    <property type="molecule type" value="Genomic_DNA"/>
</dbReference>
<feature type="compositionally biased region" description="Basic and acidic residues" evidence="1">
    <location>
        <begin position="28"/>
        <end position="40"/>
    </location>
</feature>